<comment type="caution">
    <text evidence="1">The sequence shown here is derived from an EMBL/GenBank/DDBJ whole genome shotgun (WGS) entry which is preliminary data.</text>
</comment>
<organism evidence="1 2">
    <name type="scientific">Mycena belliarum</name>
    <dbReference type="NCBI Taxonomy" id="1033014"/>
    <lineage>
        <taxon>Eukaryota</taxon>
        <taxon>Fungi</taxon>
        <taxon>Dikarya</taxon>
        <taxon>Basidiomycota</taxon>
        <taxon>Agaricomycotina</taxon>
        <taxon>Agaricomycetes</taxon>
        <taxon>Agaricomycetidae</taxon>
        <taxon>Agaricales</taxon>
        <taxon>Marasmiineae</taxon>
        <taxon>Mycenaceae</taxon>
        <taxon>Mycena</taxon>
    </lineage>
</organism>
<evidence type="ECO:0000313" key="1">
    <source>
        <dbReference type="EMBL" id="KAJ7091440.1"/>
    </source>
</evidence>
<dbReference type="AlphaFoldDB" id="A0AAD6U8L8"/>
<accession>A0AAD6U8L8</accession>
<sequence>MAANSLTQVSKKNNPAMSTSIYRNRIRVVRFYGLGRFKCSLKRWACLQTEARGSTKGYLSPESRPLHPSHDAMDLTVSLSKDSRNASPRHMTGPWISERSRALYSRGEDRTAVSESPCDIFVVGQNDEDLPRVSFFPYDGKGAGVAMGLAFYQEGMVMKQTSILHCLPPFLRDTDSLPFTVRWPGYAHISATRDITLIDPQTGSHVSYGRLAQQISQMFATFIERFGDDFDGTRAGIKLGPKAVTFHNLRLLQAYVQDDSSLDVEVSYTRRH</sequence>
<name>A0AAD6U8L8_9AGAR</name>
<reference evidence="1" key="1">
    <citation type="submission" date="2023-03" db="EMBL/GenBank/DDBJ databases">
        <title>Massive genome expansion in bonnet fungi (Mycena s.s.) driven by repeated elements and novel gene families across ecological guilds.</title>
        <authorList>
            <consortium name="Lawrence Berkeley National Laboratory"/>
            <person name="Harder C.B."/>
            <person name="Miyauchi S."/>
            <person name="Viragh M."/>
            <person name="Kuo A."/>
            <person name="Thoen E."/>
            <person name="Andreopoulos B."/>
            <person name="Lu D."/>
            <person name="Skrede I."/>
            <person name="Drula E."/>
            <person name="Henrissat B."/>
            <person name="Morin E."/>
            <person name="Kohler A."/>
            <person name="Barry K."/>
            <person name="LaButti K."/>
            <person name="Morin E."/>
            <person name="Salamov A."/>
            <person name="Lipzen A."/>
            <person name="Mereny Z."/>
            <person name="Hegedus B."/>
            <person name="Baldrian P."/>
            <person name="Stursova M."/>
            <person name="Weitz H."/>
            <person name="Taylor A."/>
            <person name="Grigoriev I.V."/>
            <person name="Nagy L.G."/>
            <person name="Martin F."/>
            <person name="Kauserud H."/>
        </authorList>
    </citation>
    <scope>NUCLEOTIDE SEQUENCE</scope>
    <source>
        <strain evidence="1">CBHHK173m</strain>
    </source>
</reference>
<proteinExistence type="predicted"/>
<evidence type="ECO:0000313" key="2">
    <source>
        <dbReference type="Proteomes" id="UP001222325"/>
    </source>
</evidence>
<keyword evidence="2" id="KW-1185">Reference proteome</keyword>
<dbReference type="Proteomes" id="UP001222325">
    <property type="component" value="Unassembled WGS sequence"/>
</dbReference>
<dbReference type="EMBL" id="JARJCN010000020">
    <property type="protein sequence ID" value="KAJ7091440.1"/>
    <property type="molecule type" value="Genomic_DNA"/>
</dbReference>
<protein>
    <submittedName>
        <fullName evidence="1">Uncharacterized protein</fullName>
    </submittedName>
</protein>
<gene>
    <name evidence="1" type="ORF">B0H15DRAFT_236770</name>
</gene>